<dbReference type="InterPro" id="IPR038408">
    <property type="entry name" value="GNK2_sf"/>
</dbReference>
<dbReference type="PROSITE" id="PS51473">
    <property type="entry name" value="GNK2"/>
    <property type="match status" value="2"/>
</dbReference>
<comment type="caution">
    <text evidence="7">The sequence shown here is derived from an EMBL/GenBank/DDBJ whole genome shotgun (WGS) entry which is preliminary data.</text>
</comment>
<evidence type="ECO:0000256" key="2">
    <source>
        <dbReference type="ARBA" id="ARBA00022737"/>
    </source>
</evidence>
<dbReference type="Gene3D" id="3.30.430.20">
    <property type="entry name" value="Gnk2 domain, C-X8-C-X2-C motif"/>
    <property type="match status" value="2"/>
</dbReference>
<keyword evidence="1 5" id="KW-0732">Signal</keyword>
<feature type="signal peptide" evidence="5">
    <location>
        <begin position="1"/>
        <end position="22"/>
    </location>
</feature>
<feature type="domain" description="Gnk2-homologous" evidence="6">
    <location>
        <begin position="26"/>
        <end position="131"/>
    </location>
</feature>
<dbReference type="FunFam" id="3.30.430.20:FF:000002">
    <property type="entry name" value="Cysteine-rich receptor-like protein kinase 10"/>
    <property type="match status" value="1"/>
</dbReference>
<organism evidence="7 8">
    <name type="scientific">Salix brachista</name>
    <dbReference type="NCBI Taxonomy" id="2182728"/>
    <lineage>
        <taxon>Eukaryota</taxon>
        <taxon>Viridiplantae</taxon>
        <taxon>Streptophyta</taxon>
        <taxon>Embryophyta</taxon>
        <taxon>Tracheophyta</taxon>
        <taxon>Spermatophyta</taxon>
        <taxon>Magnoliopsida</taxon>
        <taxon>eudicotyledons</taxon>
        <taxon>Gunneridae</taxon>
        <taxon>Pentapetalae</taxon>
        <taxon>rosids</taxon>
        <taxon>fabids</taxon>
        <taxon>Malpighiales</taxon>
        <taxon>Salicaceae</taxon>
        <taxon>Saliceae</taxon>
        <taxon>Salix</taxon>
    </lineage>
</organism>
<evidence type="ECO:0000256" key="5">
    <source>
        <dbReference type="SAM" id="SignalP"/>
    </source>
</evidence>
<dbReference type="Proteomes" id="UP000326939">
    <property type="component" value="Chromosome 11"/>
</dbReference>
<evidence type="ECO:0000259" key="6">
    <source>
        <dbReference type="PROSITE" id="PS51473"/>
    </source>
</evidence>
<sequence length="440" mass="49037">MVSLKFSIILLSLLSLAIITQAQESTYLSHYCPNTTTYTRNNTYQAHLNLILPSLSSNATRSNINGFYNVSAGQAPDVVYGMFLCRGNVSNSVCRNCVNFATTDVLERCPIEKVAMIWYDECELRYSNRNFFSAVDQDFTLFMMSPNNVTVEPDRFNQLVETTLNNISTRAASAPSGAKKFAVQQANYTGVQKLYSLVQCTPDLSTAGCSRCLEGAISKLGNCCYRRQGGRVIFPSCNFRYELYEFYNATAAAEAVPAPPPATPSPPPASGSKTSGKGKEWTILKTVLGTSIPIVVLVFLTASCIIYFRRIRRKETDEEKNHRSFFQELRKSRGSTFAEGNKAWQLWNEGNKAELIDPMLSDSCNAEEFSRYMHIGLLCVQEDASDRPTMSSVVLMLKSHNSFLPQPERPAFVGRFMDNPEATASNFSVNEMTLSDVDPR</sequence>
<protein>
    <recommendedName>
        <fullName evidence="6">Gnk2-homologous domain-containing protein</fullName>
    </recommendedName>
</protein>
<dbReference type="InterPro" id="IPR002902">
    <property type="entry name" value="GNK2"/>
</dbReference>
<evidence type="ECO:0000256" key="3">
    <source>
        <dbReference type="SAM" id="MobiDB-lite"/>
    </source>
</evidence>
<accession>A0A5N5KTV3</accession>
<keyword evidence="4" id="KW-1133">Transmembrane helix</keyword>
<dbReference type="PANTHER" id="PTHR32099:SF110">
    <property type="entry name" value="CYSTEINE-RICH RECEPTOR-KINASE-LIKE PROTEIN"/>
    <property type="match status" value="1"/>
</dbReference>
<dbReference type="CDD" id="cd23509">
    <property type="entry name" value="Gnk2-like"/>
    <property type="match status" value="2"/>
</dbReference>
<keyword evidence="8" id="KW-1185">Reference proteome</keyword>
<feature type="domain" description="Gnk2-homologous" evidence="6">
    <location>
        <begin position="137"/>
        <end position="246"/>
    </location>
</feature>
<dbReference type="FunFam" id="3.30.430.20:FF:000003">
    <property type="entry name" value="Cysteine-rich RLK (RECEPTOR-like protein kinase) 10"/>
    <property type="match status" value="1"/>
</dbReference>
<proteinExistence type="predicted"/>
<evidence type="ECO:0000256" key="1">
    <source>
        <dbReference type="ARBA" id="ARBA00022729"/>
    </source>
</evidence>
<evidence type="ECO:0000313" key="8">
    <source>
        <dbReference type="Proteomes" id="UP000326939"/>
    </source>
</evidence>
<keyword evidence="2" id="KW-0677">Repeat</keyword>
<keyword evidence="4" id="KW-0472">Membrane</keyword>
<feature type="compositionally biased region" description="Pro residues" evidence="3">
    <location>
        <begin position="257"/>
        <end position="269"/>
    </location>
</feature>
<reference evidence="8" key="1">
    <citation type="journal article" date="2019" name="Gigascience">
        <title>De novo genome assembly of the endangered Acer yangbiense, a plant species with extremely small populations endemic to Yunnan Province, China.</title>
        <authorList>
            <person name="Yang J."/>
            <person name="Wariss H.M."/>
            <person name="Tao L."/>
            <person name="Zhang R."/>
            <person name="Yun Q."/>
            <person name="Hollingsworth P."/>
            <person name="Dao Z."/>
            <person name="Luo G."/>
            <person name="Guo H."/>
            <person name="Ma Y."/>
            <person name="Sun W."/>
        </authorList>
    </citation>
    <scope>NUCLEOTIDE SEQUENCE [LARGE SCALE GENOMIC DNA]</scope>
    <source>
        <strain evidence="8">cv. br00</strain>
    </source>
</reference>
<evidence type="ECO:0000313" key="7">
    <source>
        <dbReference type="EMBL" id="KAB5533855.1"/>
    </source>
</evidence>
<feature type="chain" id="PRO_5024276472" description="Gnk2-homologous domain-containing protein" evidence="5">
    <location>
        <begin position="23"/>
        <end position="440"/>
    </location>
</feature>
<dbReference type="AlphaFoldDB" id="A0A5N5KTV3"/>
<feature type="region of interest" description="Disordered" evidence="3">
    <location>
        <begin position="255"/>
        <end position="277"/>
    </location>
</feature>
<dbReference type="SUPFAM" id="SSF56112">
    <property type="entry name" value="Protein kinase-like (PK-like)"/>
    <property type="match status" value="1"/>
</dbReference>
<dbReference type="EMBL" id="VDCV01000011">
    <property type="protein sequence ID" value="KAB5533855.1"/>
    <property type="molecule type" value="Genomic_DNA"/>
</dbReference>
<dbReference type="Gene3D" id="1.10.510.10">
    <property type="entry name" value="Transferase(Phosphotransferase) domain 1"/>
    <property type="match status" value="1"/>
</dbReference>
<dbReference type="InterPro" id="IPR011009">
    <property type="entry name" value="Kinase-like_dom_sf"/>
</dbReference>
<name>A0A5N5KTV3_9ROSI</name>
<feature type="transmembrane region" description="Helical" evidence="4">
    <location>
        <begin position="287"/>
        <end position="308"/>
    </location>
</feature>
<dbReference type="Pfam" id="PF01657">
    <property type="entry name" value="Stress-antifung"/>
    <property type="match status" value="2"/>
</dbReference>
<keyword evidence="4" id="KW-0812">Transmembrane</keyword>
<gene>
    <name evidence="7" type="ORF">DKX38_016941</name>
</gene>
<evidence type="ECO:0000256" key="4">
    <source>
        <dbReference type="SAM" id="Phobius"/>
    </source>
</evidence>
<dbReference type="PANTHER" id="PTHR32099">
    <property type="entry name" value="CYSTEINE-RICH REPEAT SECRETORY PROTEIN"/>
    <property type="match status" value="1"/>
</dbReference>